<evidence type="ECO:0000256" key="3">
    <source>
        <dbReference type="ARBA" id="ARBA00022448"/>
    </source>
</evidence>
<keyword evidence="4 14" id="KW-0812">Transmembrane</keyword>
<dbReference type="PROSITE" id="PS01360">
    <property type="entry name" value="ZF_MYND_1"/>
    <property type="match status" value="1"/>
</dbReference>
<evidence type="ECO:0000256" key="1">
    <source>
        <dbReference type="ARBA" id="ARBA00004572"/>
    </source>
</evidence>
<evidence type="ECO:0000259" key="16">
    <source>
        <dbReference type="PROSITE" id="PS50865"/>
    </source>
</evidence>
<keyword evidence="9" id="KW-0653">Protein transport</keyword>
<dbReference type="GO" id="GO:0006886">
    <property type="term" value="P:intracellular protein transport"/>
    <property type="evidence" value="ECO:0007669"/>
    <property type="project" value="InterPro"/>
</dbReference>
<dbReference type="Proteomes" id="UP000078561">
    <property type="component" value="Unassembled WGS sequence"/>
</dbReference>
<evidence type="ECO:0000256" key="2">
    <source>
        <dbReference type="ARBA" id="ARBA00005792"/>
    </source>
</evidence>
<feature type="transmembrane region" description="Helical" evidence="14">
    <location>
        <begin position="6"/>
        <end position="27"/>
    </location>
</feature>
<dbReference type="PANTHER" id="PTHR12430:SF0">
    <property type="entry name" value="TRANSLOCASE OF OUTER MITOCHONDRIAL MEMBRANE 20"/>
    <property type="match status" value="1"/>
</dbReference>
<dbReference type="AlphaFoldDB" id="A0A168RFI8"/>
<dbReference type="InterPro" id="IPR046341">
    <property type="entry name" value="SET_dom_sf"/>
</dbReference>
<keyword evidence="11" id="KW-0496">Mitochondrion</keyword>
<dbReference type="Pfam" id="PF00856">
    <property type="entry name" value="SET"/>
    <property type="match status" value="1"/>
</dbReference>
<evidence type="ECO:0000256" key="8">
    <source>
        <dbReference type="ARBA" id="ARBA00022833"/>
    </source>
</evidence>
<evidence type="ECO:0000256" key="13">
    <source>
        <dbReference type="PROSITE-ProRule" id="PRU00134"/>
    </source>
</evidence>
<name>A0A168RFI8_ABSGL</name>
<dbReference type="OrthoDB" id="2154253at2759"/>
<dbReference type="Gene3D" id="6.10.140.2220">
    <property type="match status" value="1"/>
</dbReference>
<dbReference type="Gene3D" id="2.170.270.10">
    <property type="entry name" value="SET domain"/>
    <property type="match status" value="1"/>
</dbReference>
<evidence type="ECO:0000313" key="17">
    <source>
        <dbReference type="EMBL" id="SAM06748.1"/>
    </source>
</evidence>
<dbReference type="GO" id="GO:0005742">
    <property type="term" value="C:mitochondrial outer membrane translocase complex"/>
    <property type="evidence" value="ECO:0007669"/>
    <property type="project" value="InterPro"/>
</dbReference>
<comment type="subcellular location">
    <subcellularLocation>
        <location evidence="1">Mitochondrion outer membrane</location>
        <topology evidence="1">Single-pass membrane protein</topology>
    </subcellularLocation>
</comment>
<dbReference type="EMBL" id="LT554635">
    <property type="protein sequence ID" value="SAM06748.1"/>
    <property type="molecule type" value="Genomic_DNA"/>
</dbReference>
<evidence type="ECO:0000256" key="14">
    <source>
        <dbReference type="SAM" id="Phobius"/>
    </source>
</evidence>
<dbReference type="InterPro" id="IPR023392">
    <property type="entry name" value="Tom20_dom_sf"/>
</dbReference>
<keyword evidence="12 14" id="KW-0472">Membrane</keyword>
<dbReference type="Gene3D" id="1.20.960.10">
    <property type="entry name" value="Mitochondrial outer membrane translocase complex, subunit Tom20 domain"/>
    <property type="match status" value="1"/>
</dbReference>
<keyword evidence="7" id="KW-1000">Mitochondrion outer membrane</keyword>
<reference evidence="17" key="1">
    <citation type="submission" date="2016-04" db="EMBL/GenBank/DDBJ databases">
        <authorList>
            <person name="Evans L.H."/>
            <person name="Alamgir A."/>
            <person name="Owens N."/>
            <person name="Weber N.D."/>
            <person name="Virtaneva K."/>
            <person name="Barbian K."/>
            <person name="Babar A."/>
            <person name="Rosenke K."/>
        </authorList>
    </citation>
    <scope>NUCLEOTIDE SEQUENCE [LARGE SCALE GENOMIC DNA]</scope>
    <source>
        <strain evidence="17">CBS 101.48</strain>
    </source>
</reference>
<protein>
    <recommendedName>
        <fullName evidence="19">MYND-type domain-containing protein</fullName>
    </recommendedName>
</protein>
<dbReference type="PRINTS" id="PR00351">
    <property type="entry name" value="OM20RECEPTOR"/>
</dbReference>
<dbReference type="GO" id="GO:0016031">
    <property type="term" value="P:tRNA import into mitochondrion"/>
    <property type="evidence" value="ECO:0007669"/>
    <property type="project" value="TreeGrafter"/>
</dbReference>
<keyword evidence="6 13" id="KW-0863">Zinc-finger</keyword>
<feature type="domain" description="MYND-type" evidence="16">
    <location>
        <begin position="219"/>
        <end position="261"/>
    </location>
</feature>
<dbReference type="InParanoid" id="A0A168RFI8"/>
<evidence type="ECO:0000256" key="9">
    <source>
        <dbReference type="ARBA" id="ARBA00022927"/>
    </source>
</evidence>
<evidence type="ECO:0000256" key="12">
    <source>
        <dbReference type="ARBA" id="ARBA00023136"/>
    </source>
</evidence>
<keyword evidence="3" id="KW-0813">Transport</keyword>
<dbReference type="GO" id="GO:0030150">
    <property type="term" value="P:protein import into mitochondrial matrix"/>
    <property type="evidence" value="ECO:0007669"/>
    <property type="project" value="TreeGrafter"/>
</dbReference>
<keyword evidence="8" id="KW-0862">Zinc</keyword>
<dbReference type="GO" id="GO:0008320">
    <property type="term" value="F:protein transmembrane transporter activity"/>
    <property type="evidence" value="ECO:0007669"/>
    <property type="project" value="TreeGrafter"/>
</dbReference>
<evidence type="ECO:0000313" key="18">
    <source>
        <dbReference type="Proteomes" id="UP000078561"/>
    </source>
</evidence>
<dbReference type="InterPro" id="IPR002056">
    <property type="entry name" value="MAS20"/>
</dbReference>
<organism evidence="17">
    <name type="scientific">Absidia glauca</name>
    <name type="common">Pin mould</name>
    <dbReference type="NCBI Taxonomy" id="4829"/>
    <lineage>
        <taxon>Eukaryota</taxon>
        <taxon>Fungi</taxon>
        <taxon>Fungi incertae sedis</taxon>
        <taxon>Mucoromycota</taxon>
        <taxon>Mucoromycotina</taxon>
        <taxon>Mucoromycetes</taxon>
        <taxon>Mucorales</taxon>
        <taxon>Cunninghamellaceae</taxon>
        <taxon>Absidia</taxon>
    </lineage>
</organism>
<evidence type="ECO:0008006" key="19">
    <source>
        <dbReference type="Google" id="ProtNLM"/>
    </source>
</evidence>
<dbReference type="STRING" id="4829.A0A168RFI8"/>
<evidence type="ECO:0000256" key="10">
    <source>
        <dbReference type="ARBA" id="ARBA00022989"/>
    </source>
</evidence>
<dbReference type="SUPFAM" id="SSF47157">
    <property type="entry name" value="Mitochondrial import receptor subunit Tom20"/>
    <property type="match status" value="1"/>
</dbReference>
<keyword evidence="5" id="KW-0479">Metal-binding</keyword>
<feature type="domain" description="SET" evidence="15">
    <location>
        <begin position="171"/>
        <end position="459"/>
    </location>
</feature>
<accession>A0A168RFI8</accession>
<keyword evidence="10 14" id="KW-1133">Transmembrane helix</keyword>
<dbReference type="OMA" id="CSTECER"/>
<dbReference type="GO" id="GO:0030943">
    <property type="term" value="F:mitochondrion targeting sequence binding"/>
    <property type="evidence" value="ECO:0007669"/>
    <property type="project" value="TreeGrafter"/>
</dbReference>
<dbReference type="GO" id="GO:0006605">
    <property type="term" value="P:protein targeting"/>
    <property type="evidence" value="ECO:0007669"/>
    <property type="project" value="InterPro"/>
</dbReference>
<dbReference type="Pfam" id="PF02064">
    <property type="entry name" value="MAS20"/>
    <property type="match status" value="1"/>
</dbReference>
<dbReference type="InterPro" id="IPR001214">
    <property type="entry name" value="SET_dom"/>
</dbReference>
<dbReference type="SUPFAM" id="SSF82199">
    <property type="entry name" value="SET domain"/>
    <property type="match status" value="1"/>
</dbReference>
<dbReference type="PROSITE" id="PS50865">
    <property type="entry name" value="ZF_MYND_2"/>
    <property type="match status" value="1"/>
</dbReference>
<evidence type="ECO:0000259" key="15">
    <source>
        <dbReference type="PROSITE" id="PS50280"/>
    </source>
</evidence>
<dbReference type="SUPFAM" id="SSF144232">
    <property type="entry name" value="HIT/MYND zinc finger-like"/>
    <property type="match status" value="1"/>
</dbReference>
<evidence type="ECO:0000256" key="6">
    <source>
        <dbReference type="ARBA" id="ARBA00022771"/>
    </source>
</evidence>
<evidence type="ECO:0000256" key="5">
    <source>
        <dbReference type="ARBA" id="ARBA00022723"/>
    </source>
</evidence>
<evidence type="ECO:0000256" key="4">
    <source>
        <dbReference type="ARBA" id="ARBA00022692"/>
    </source>
</evidence>
<dbReference type="PROSITE" id="PS50280">
    <property type="entry name" value="SET"/>
    <property type="match status" value="1"/>
</dbReference>
<dbReference type="Gene3D" id="1.10.220.160">
    <property type="match status" value="1"/>
</dbReference>
<proteinExistence type="inferred from homology"/>
<dbReference type="PANTHER" id="PTHR12430">
    <property type="entry name" value="MITOCHONDRIAL IMPORT RECEPTOR SUBUNIT TOM20"/>
    <property type="match status" value="1"/>
</dbReference>
<dbReference type="GO" id="GO:0008270">
    <property type="term" value="F:zinc ion binding"/>
    <property type="evidence" value="ECO:0007669"/>
    <property type="project" value="UniProtKB-KW"/>
</dbReference>
<sequence>MKSSTLGLVTAGIVVIAGITYVVYYDYQRRKNPAYRQQKSKEKKREIKQAIKTNKQDTLSTIQKVLDLVAQDEYPTLTEEKEAYFMNQVSQGESLVAKGETYYHDSVLPFYRALKVYPKPLDLIMMYQKTVPDAIFQMIISIMSLEQKKMQNGFYEQFPPKSTFVKLAELPSLEARDGDDKQSFRRGLVVDKDIKAGEVIYTETPLISALYPSFEASNCHFCMKSVTMSSIKVACTNCNNVIFCSTECERQGQKLYHQFICTNDKFKASTVGEDFNNYCGRNNLKYPQMIARFLASMVEEEMDDKQTDQQQQHYSSWDHIERMRYLESLPTENTVQEIEMIKRVLANKVPGIDKFLTDDIYLMLRGKLAYNSYPIPVSSAGSDNGVRDGQAGMEEQYRQLPGMDTKDVAGLALYKISTYIGQSMENPNVKIIFAENNNKLSVVATQDIQKGEELITDYVVPL</sequence>
<gene>
    <name evidence="17" type="primary">ABSGL_12502.1 scaffold 12955</name>
</gene>
<evidence type="ECO:0000256" key="11">
    <source>
        <dbReference type="ARBA" id="ARBA00023128"/>
    </source>
</evidence>
<evidence type="ECO:0000256" key="7">
    <source>
        <dbReference type="ARBA" id="ARBA00022787"/>
    </source>
</evidence>
<keyword evidence="18" id="KW-1185">Reference proteome</keyword>
<dbReference type="InterPro" id="IPR002893">
    <property type="entry name" value="Znf_MYND"/>
</dbReference>
<comment type="similarity">
    <text evidence="2">Belongs to the Tom20 family.</text>
</comment>